<proteinExistence type="inferred from homology"/>
<dbReference type="Proteomes" id="UP000249557">
    <property type="component" value="Unassembled WGS sequence"/>
</dbReference>
<reference evidence="4 5" key="1">
    <citation type="submission" date="2017-08" db="EMBL/GenBank/DDBJ databases">
        <title>Infants hospitalized years apart are colonized by the same room-sourced microbial strains.</title>
        <authorList>
            <person name="Brooks B."/>
            <person name="Olm M.R."/>
            <person name="Firek B.A."/>
            <person name="Baker R."/>
            <person name="Thomas B.C."/>
            <person name="Morowitz M.J."/>
            <person name="Banfield J.F."/>
        </authorList>
    </citation>
    <scope>NUCLEOTIDE SEQUENCE [LARGE SCALE GENOMIC DNA]</scope>
    <source>
        <strain evidence="4">S2_018_000_R2_104</strain>
    </source>
</reference>
<evidence type="ECO:0000313" key="5">
    <source>
        <dbReference type="Proteomes" id="UP000249557"/>
    </source>
</evidence>
<evidence type="ECO:0000256" key="2">
    <source>
        <dbReference type="ARBA" id="ARBA00022729"/>
    </source>
</evidence>
<dbReference type="InterPro" id="IPR007428">
    <property type="entry name" value="MlaA"/>
</dbReference>
<evidence type="ECO:0000313" key="4">
    <source>
        <dbReference type="EMBL" id="PZO86800.1"/>
    </source>
</evidence>
<comment type="caution">
    <text evidence="4">The sequence shown here is derived from an EMBL/GenBank/DDBJ whole genome shotgun (WGS) entry which is preliminary data.</text>
</comment>
<dbReference type="GO" id="GO:0016020">
    <property type="term" value="C:membrane"/>
    <property type="evidence" value="ECO:0007669"/>
    <property type="project" value="InterPro"/>
</dbReference>
<dbReference type="Pfam" id="PF04333">
    <property type="entry name" value="MlaA"/>
    <property type="match status" value="1"/>
</dbReference>
<name>A0A2W4ZWX7_9BACT</name>
<accession>A0A2W4ZWX7</accession>
<dbReference type="EMBL" id="QFNK01000091">
    <property type="protein sequence ID" value="PZO86800.1"/>
    <property type="molecule type" value="Genomic_DNA"/>
</dbReference>
<dbReference type="PANTHER" id="PTHR30035:SF3">
    <property type="entry name" value="INTERMEMBRANE PHOSPHOLIPID TRANSPORT SYSTEM LIPOPROTEIN MLAA"/>
    <property type="match status" value="1"/>
</dbReference>
<feature type="chain" id="PRO_5016143069" evidence="3">
    <location>
        <begin position="20"/>
        <end position="252"/>
    </location>
</feature>
<protein>
    <submittedName>
        <fullName evidence="4">VacJ like lipofamily protein</fullName>
    </submittedName>
</protein>
<dbReference type="GO" id="GO:0120010">
    <property type="term" value="P:intermembrane phospholipid transfer"/>
    <property type="evidence" value="ECO:0007669"/>
    <property type="project" value="TreeGrafter"/>
</dbReference>
<dbReference type="PANTHER" id="PTHR30035">
    <property type="entry name" value="LIPOPROTEIN VACJ-RELATED"/>
    <property type="match status" value="1"/>
</dbReference>
<dbReference type="AlphaFoldDB" id="A0A2W4ZWX7"/>
<keyword evidence="2 3" id="KW-0732">Signal</keyword>
<dbReference type="PRINTS" id="PR01805">
    <property type="entry name" value="VACJLIPOPROT"/>
</dbReference>
<evidence type="ECO:0000256" key="3">
    <source>
        <dbReference type="SAM" id="SignalP"/>
    </source>
</evidence>
<evidence type="ECO:0000256" key="1">
    <source>
        <dbReference type="ARBA" id="ARBA00010634"/>
    </source>
</evidence>
<gene>
    <name evidence="4" type="ORF">DI626_05540</name>
</gene>
<sequence>MTLLAVAALAVVTAGCANTGANRQNASADAQIYDPFENVNRSVLSVNESIDKAVIEPVARGYRYVAPKPVRNSVRNVLRNLKSPVIMGNKLLQGDLEGFANASGRLFINTLIGVGGIFDVADQGGIPYEPEDFGQTLAVWGVGHGPYIVLPLLGPSSARDGTGMVVDSLLDPVRIYMFSHDLEWLHYTRVGVGAIDQREELLDVIDDLRRNSFDYYAALRSAYYQRRQALVNNLDPDMAAGPDIPDYGNGSN</sequence>
<organism evidence="4 5">
    <name type="scientific">Micavibrio aeruginosavorus</name>
    <dbReference type="NCBI Taxonomy" id="349221"/>
    <lineage>
        <taxon>Bacteria</taxon>
        <taxon>Pseudomonadati</taxon>
        <taxon>Bdellovibrionota</taxon>
        <taxon>Bdellovibrionia</taxon>
        <taxon>Bdellovibrionales</taxon>
        <taxon>Pseudobdellovibrionaceae</taxon>
        <taxon>Micavibrio</taxon>
    </lineage>
</organism>
<feature type="signal peptide" evidence="3">
    <location>
        <begin position="1"/>
        <end position="19"/>
    </location>
</feature>
<comment type="similarity">
    <text evidence="1">Belongs to the MlaA family.</text>
</comment>